<dbReference type="EMBL" id="JBBNAG010000009">
    <property type="protein sequence ID" value="KAK9105940.1"/>
    <property type="molecule type" value="Genomic_DNA"/>
</dbReference>
<dbReference type="InterPro" id="IPR006461">
    <property type="entry name" value="PLAC_motif_containing"/>
</dbReference>
<comment type="caution">
    <text evidence="2">The sequence shown here is derived from an EMBL/GenBank/DDBJ whole genome shotgun (WGS) entry which is preliminary data.</text>
</comment>
<dbReference type="Proteomes" id="UP001419268">
    <property type="component" value="Unassembled WGS sequence"/>
</dbReference>
<name>A0AAP0F633_9MAGN</name>
<evidence type="ECO:0000313" key="3">
    <source>
        <dbReference type="Proteomes" id="UP001419268"/>
    </source>
</evidence>
<feature type="transmembrane region" description="Helical" evidence="1">
    <location>
        <begin position="80"/>
        <end position="99"/>
    </location>
</feature>
<dbReference type="PANTHER" id="PTHR15907">
    <property type="entry name" value="DUF614 FAMILY PROTEIN-RELATED"/>
    <property type="match status" value="1"/>
</dbReference>
<keyword evidence="1" id="KW-0472">Membrane</keyword>
<keyword evidence="1" id="KW-1133">Transmembrane helix</keyword>
<reference evidence="2 3" key="1">
    <citation type="submission" date="2024-01" db="EMBL/GenBank/DDBJ databases">
        <title>Genome assemblies of Stephania.</title>
        <authorList>
            <person name="Yang L."/>
        </authorList>
    </citation>
    <scope>NUCLEOTIDE SEQUENCE [LARGE SCALE GENOMIC DNA]</scope>
    <source>
        <strain evidence="2">JXDWG</strain>
        <tissue evidence="2">Leaf</tissue>
    </source>
</reference>
<accession>A0AAP0F633</accession>
<gene>
    <name evidence="2" type="ORF">Scep_022784</name>
</gene>
<organism evidence="2 3">
    <name type="scientific">Stephania cephalantha</name>
    <dbReference type="NCBI Taxonomy" id="152367"/>
    <lineage>
        <taxon>Eukaryota</taxon>
        <taxon>Viridiplantae</taxon>
        <taxon>Streptophyta</taxon>
        <taxon>Embryophyta</taxon>
        <taxon>Tracheophyta</taxon>
        <taxon>Spermatophyta</taxon>
        <taxon>Magnoliopsida</taxon>
        <taxon>Ranunculales</taxon>
        <taxon>Menispermaceae</taxon>
        <taxon>Menispermoideae</taxon>
        <taxon>Cissampelideae</taxon>
        <taxon>Stephania</taxon>
    </lineage>
</organism>
<evidence type="ECO:0000313" key="2">
    <source>
        <dbReference type="EMBL" id="KAK9105940.1"/>
    </source>
</evidence>
<dbReference type="NCBIfam" id="TIGR01571">
    <property type="entry name" value="A_thal_Cys_rich"/>
    <property type="match status" value="1"/>
</dbReference>
<dbReference type="AlphaFoldDB" id="A0AAP0F633"/>
<sequence>MYPSTAEYDPKYSAPPQIGVPATAMNTSMAPPQNVAWSTGLYDCCDDVGNCCITCWCPCITYGRIAEIVDQGSSSCGRSGGLYALLNYFTGCAWCLSWFQRQKMRHQYHLQENPCGDCLVHFCCEHCALCQEYRELKSRGYDMYIGWHGNVQRQSQGIVPPVVQSGMTR</sequence>
<keyword evidence="1" id="KW-0812">Transmembrane</keyword>
<keyword evidence="3" id="KW-1185">Reference proteome</keyword>
<evidence type="ECO:0000256" key="1">
    <source>
        <dbReference type="SAM" id="Phobius"/>
    </source>
</evidence>
<proteinExistence type="predicted"/>
<protein>
    <submittedName>
        <fullName evidence="2">Uncharacterized protein</fullName>
    </submittedName>
</protein>
<dbReference type="Pfam" id="PF04749">
    <property type="entry name" value="PLAC8"/>
    <property type="match status" value="1"/>
</dbReference>